<protein>
    <recommendedName>
        <fullName evidence="3">Ricin B lectin domain-containing protein</fullName>
    </recommendedName>
</protein>
<accession>A0A854QLR1</accession>
<feature type="signal peptide" evidence="2">
    <location>
        <begin position="1"/>
        <end position="16"/>
    </location>
</feature>
<proteinExistence type="predicted"/>
<organism evidence="4 5">
    <name type="scientific">Cryptococcus neoformans Tu259-1</name>
    <dbReference type="NCBI Taxonomy" id="1230072"/>
    <lineage>
        <taxon>Eukaryota</taxon>
        <taxon>Fungi</taxon>
        <taxon>Dikarya</taxon>
        <taxon>Basidiomycota</taxon>
        <taxon>Agaricomycotina</taxon>
        <taxon>Tremellomycetes</taxon>
        <taxon>Tremellales</taxon>
        <taxon>Cryptococcaceae</taxon>
        <taxon>Cryptococcus</taxon>
        <taxon>Cryptococcus neoformans species complex</taxon>
    </lineage>
</organism>
<dbReference type="SUPFAM" id="SSF50370">
    <property type="entry name" value="Ricin B-like lectins"/>
    <property type="match status" value="1"/>
</dbReference>
<gene>
    <name evidence="4" type="ORF">C361_00602</name>
</gene>
<dbReference type="PROSITE" id="PS50231">
    <property type="entry name" value="RICIN_B_LECTIN"/>
    <property type="match status" value="1"/>
</dbReference>
<comment type="caution">
    <text evidence="4">The sequence shown here is derived from an EMBL/GenBank/DDBJ whole genome shotgun (WGS) entry which is preliminary data.</text>
</comment>
<dbReference type="AlphaFoldDB" id="A0A854QLR1"/>
<feature type="compositionally biased region" description="Low complexity" evidence="1">
    <location>
        <begin position="148"/>
        <end position="159"/>
    </location>
</feature>
<keyword evidence="2" id="KW-0732">Signal</keyword>
<reference evidence="4 5" key="1">
    <citation type="submission" date="2017-06" db="EMBL/GenBank/DDBJ databases">
        <title>Global population genomics of the pathogenic fungus Cryptococcus neoformans var. grubii.</title>
        <authorList>
            <person name="Cuomo C."/>
            <person name="Litvintseva A."/>
            <person name="Chen Y."/>
            <person name="Young S."/>
            <person name="Zeng Q."/>
            <person name="Chapman S."/>
            <person name="Gujja S."/>
            <person name="Saif S."/>
            <person name="Birren B."/>
        </authorList>
    </citation>
    <scope>NUCLEOTIDE SEQUENCE [LARGE SCALE GENOMIC DNA]</scope>
    <source>
        <strain evidence="4 5">Tu259-1</strain>
    </source>
</reference>
<feature type="region of interest" description="Disordered" evidence="1">
    <location>
        <begin position="147"/>
        <end position="171"/>
    </location>
</feature>
<sequence>MLFFATLLPLLALVSAAPFTKRYTGAKIQSGRDGKCLSPNSNDNSNGVPVVTVNCDQAKTWDINPGSGSVILHGTNFALDAGTGSDNNEGVKIWTSYPGLFQQTWFLTGDQRIAITGGNQCLDEGDNGPQTYQCTPYNTNQVWNILDGSGPSPSSSSSSATPSRTCAAWSS</sequence>
<dbReference type="SMART" id="SM00458">
    <property type="entry name" value="RICIN"/>
    <property type="match status" value="1"/>
</dbReference>
<evidence type="ECO:0000256" key="2">
    <source>
        <dbReference type="SAM" id="SignalP"/>
    </source>
</evidence>
<dbReference type="Pfam" id="PF00652">
    <property type="entry name" value="Ricin_B_lectin"/>
    <property type="match status" value="1"/>
</dbReference>
<feature type="chain" id="PRO_5032310258" description="Ricin B lectin domain-containing protein" evidence="2">
    <location>
        <begin position="17"/>
        <end position="171"/>
    </location>
</feature>
<feature type="domain" description="Ricin B lectin" evidence="3">
    <location>
        <begin position="24"/>
        <end position="146"/>
    </location>
</feature>
<dbReference type="Gene3D" id="2.80.10.50">
    <property type="match status" value="1"/>
</dbReference>
<dbReference type="CDD" id="cd00161">
    <property type="entry name" value="beta-trefoil_Ricin-like"/>
    <property type="match status" value="1"/>
</dbReference>
<dbReference type="InterPro" id="IPR035992">
    <property type="entry name" value="Ricin_B-like_lectins"/>
</dbReference>
<dbReference type="OrthoDB" id="6770063at2759"/>
<dbReference type="Proteomes" id="UP000199727">
    <property type="component" value="Unassembled WGS sequence"/>
</dbReference>
<evidence type="ECO:0000313" key="4">
    <source>
        <dbReference type="EMBL" id="OXG28948.1"/>
    </source>
</evidence>
<evidence type="ECO:0000313" key="5">
    <source>
        <dbReference type="Proteomes" id="UP000199727"/>
    </source>
</evidence>
<dbReference type="InterPro" id="IPR000772">
    <property type="entry name" value="Ricin_B_lectin"/>
</dbReference>
<evidence type="ECO:0000259" key="3">
    <source>
        <dbReference type="SMART" id="SM00458"/>
    </source>
</evidence>
<feature type="compositionally biased region" description="Polar residues" evidence="1">
    <location>
        <begin position="160"/>
        <end position="171"/>
    </location>
</feature>
<name>A0A854QLR1_CRYNE</name>
<dbReference type="EMBL" id="AMKT01000010">
    <property type="protein sequence ID" value="OXG28948.1"/>
    <property type="molecule type" value="Genomic_DNA"/>
</dbReference>
<evidence type="ECO:0000256" key="1">
    <source>
        <dbReference type="SAM" id="MobiDB-lite"/>
    </source>
</evidence>